<comment type="subcellular location">
    <subcellularLocation>
        <location evidence="1 8">Cell membrane</location>
        <topology evidence="1 8">Multi-pass membrane protein</topology>
    </subcellularLocation>
</comment>
<keyword evidence="7 8" id="KW-0807">Transducer</keyword>
<feature type="transmembrane region" description="Helical" evidence="8">
    <location>
        <begin position="238"/>
        <end position="258"/>
    </location>
</feature>
<evidence type="ECO:0000256" key="4">
    <source>
        <dbReference type="ARBA" id="ARBA00022989"/>
    </source>
</evidence>
<dbReference type="GO" id="GO:0008049">
    <property type="term" value="P:male courtship behavior"/>
    <property type="evidence" value="ECO:0007669"/>
    <property type="project" value="TreeGrafter"/>
</dbReference>
<comment type="similarity">
    <text evidence="8">Belongs to the insect chemoreceptor superfamily. Gustatory receptor (GR) family.</text>
</comment>
<protein>
    <recommendedName>
        <fullName evidence="8">Gustatory receptor</fullName>
    </recommendedName>
</protein>
<dbReference type="GO" id="GO:0005886">
    <property type="term" value="C:plasma membrane"/>
    <property type="evidence" value="ECO:0007669"/>
    <property type="project" value="UniProtKB-SubCell"/>
</dbReference>
<keyword evidence="3 8" id="KW-0812">Transmembrane</keyword>
<sequence>MNTKKYLYQGVFLIAIFVGGVITTDQYLSFILIAPIGTIVVATLRVGNSISFFVFTYTTLITRRKKLVLFWKLLSNMSRHLEKKYFMSRTIFIAKLLFWILVSVGAPASIIWIIPYLGLKSIGPNFFWLMQNFKMIAVSAIVTETSIVVNRRQIYVFEIVQLLTQKDLSESDVEKAIKNVLKLHKDIIYIIEYLNFSFGVPLLLIFLNNMTELLSEIDGILNMTYKKMVTGLDPDAQLFHTITYLAVLFVISVSIAIAGDKIEKTGIKITKLCHILEVDIKNPIIRGHVRNLSGYLEKLRPALTLAGFIPINRNIIPLLLSSLTSYAIILIQLKS</sequence>
<feature type="transmembrane region" description="Helical" evidence="8">
    <location>
        <begin position="7"/>
        <end position="24"/>
    </location>
</feature>
<evidence type="ECO:0000256" key="5">
    <source>
        <dbReference type="ARBA" id="ARBA00023136"/>
    </source>
</evidence>
<dbReference type="PANTHER" id="PTHR21143">
    <property type="entry name" value="INVERTEBRATE GUSTATORY RECEPTOR"/>
    <property type="match status" value="1"/>
</dbReference>
<keyword evidence="4 8" id="KW-1133">Transmembrane helix</keyword>
<dbReference type="GO" id="GO:0050909">
    <property type="term" value="P:sensory perception of taste"/>
    <property type="evidence" value="ECO:0007669"/>
    <property type="project" value="InterPro"/>
</dbReference>
<comment type="caution">
    <text evidence="8">Lacks conserved residue(s) required for the propagation of feature annotation.</text>
</comment>
<dbReference type="InterPro" id="IPR013604">
    <property type="entry name" value="7TM_chemorcpt"/>
</dbReference>
<reference evidence="9" key="1">
    <citation type="submission" date="2025-08" db="UniProtKB">
        <authorList>
            <consortium name="RefSeq"/>
        </authorList>
    </citation>
    <scope>IDENTIFICATION</scope>
    <source>
        <tissue evidence="9">Whole insect</tissue>
    </source>
</reference>
<comment type="function">
    <text evidence="8">Gustatory receptor which mediates acceptance or avoidance behavior, depending on its substrates.</text>
</comment>
<dbReference type="GO" id="GO:0007165">
    <property type="term" value="P:signal transduction"/>
    <property type="evidence" value="ECO:0007669"/>
    <property type="project" value="UniProtKB-KW"/>
</dbReference>
<dbReference type="RefSeq" id="XP_028144146.1">
    <property type="nucleotide sequence ID" value="XM_028288345.1"/>
</dbReference>
<evidence type="ECO:0000256" key="1">
    <source>
        <dbReference type="ARBA" id="ARBA00004651"/>
    </source>
</evidence>
<evidence type="ECO:0000313" key="9">
    <source>
        <dbReference type="RefSeq" id="XP_028144146.1"/>
    </source>
</evidence>
<dbReference type="GO" id="GO:0007635">
    <property type="term" value="P:chemosensory behavior"/>
    <property type="evidence" value="ECO:0007669"/>
    <property type="project" value="TreeGrafter"/>
</dbReference>
<evidence type="ECO:0000256" key="8">
    <source>
        <dbReference type="RuleBase" id="RU363108"/>
    </source>
</evidence>
<evidence type="ECO:0000256" key="7">
    <source>
        <dbReference type="ARBA" id="ARBA00023224"/>
    </source>
</evidence>
<feature type="transmembrane region" description="Helical" evidence="8">
    <location>
        <begin position="30"/>
        <end position="57"/>
    </location>
</feature>
<feature type="transmembrane region" description="Helical" evidence="8">
    <location>
        <begin position="126"/>
        <end position="149"/>
    </location>
</feature>
<feature type="transmembrane region" description="Helical" evidence="8">
    <location>
        <begin position="187"/>
        <end position="207"/>
    </location>
</feature>
<evidence type="ECO:0000256" key="6">
    <source>
        <dbReference type="ARBA" id="ARBA00023170"/>
    </source>
</evidence>
<dbReference type="AlphaFoldDB" id="A0A6P7G593"/>
<keyword evidence="2 8" id="KW-1003">Cell membrane</keyword>
<organism evidence="9">
    <name type="scientific">Diabrotica virgifera virgifera</name>
    <name type="common">western corn rootworm</name>
    <dbReference type="NCBI Taxonomy" id="50390"/>
    <lineage>
        <taxon>Eukaryota</taxon>
        <taxon>Metazoa</taxon>
        <taxon>Ecdysozoa</taxon>
        <taxon>Arthropoda</taxon>
        <taxon>Hexapoda</taxon>
        <taxon>Insecta</taxon>
        <taxon>Pterygota</taxon>
        <taxon>Neoptera</taxon>
        <taxon>Endopterygota</taxon>
        <taxon>Coleoptera</taxon>
        <taxon>Polyphaga</taxon>
        <taxon>Cucujiformia</taxon>
        <taxon>Chrysomeloidea</taxon>
        <taxon>Chrysomelidae</taxon>
        <taxon>Galerucinae</taxon>
        <taxon>Diabroticina</taxon>
        <taxon>Diabroticites</taxon>
        <taxon>Diabrotica</taxon>
    </lineage>
</organism>
<dbReference type="GO" id="GO:0030425">
    <property type="term" value="C:dendrite"/>
    <property type="evidence" value="ECO:0007669"/>
    <property type="project" value="TreeGrafter"/>
</dbReference>
<dbReference type="GO" id="GO:0043025">
    <property type="term" value="C:neuronal cell body"/>
    <property type="evidence" value="ECO:0007669"/>
    <property type="project" value="TreeGrafter"/>
</dbReference>
<evidence type="ECO:0000256" key="3">
    <source>
        <dbReference type="ARBA" id="ARBA00022692"/>
    </source>
</evidence>
<dbReference type="FunCoup" id="A0A6P7G593">
    <property type="interactions" value="19"/>
</dbReference>
<dbReference type="Pfam" id="PF08395">
    <property type="entry name" value="7tm_7"/>
    <property type="match status" value="1"/>
</dbReference>
<proteinExistence type="inferred from homology"/>
<feature type="transmembrane region" description="Helical" evidence="8">
    <location>
        <begin position="92"/>
        <end position="114"/>
    </location>
</feature>
<evidence type="ECO:0000256" key="2">
    <source>
        <dbReference type="ARBA" id="ARBA00022475"/>
    </source>
</evidence>
<dbReference type="PANTHER" id="PTHR21143:SF104">
    <property type="entry name" value="GUSTATORY RECEPTOR 8A-RELATED"/>
    <property type="match status" value="1"/>
</dbReference>
<keyword evidence="6 8" id="KW-0675">Receptor</keyword>
<keyword evidence="5 8" id="KW-0472">Membrane</keyword>
<accession>A0A6P7G593</accession>
<gene>
    <name evidence="9" type="primary">LOC114337811</name>
</gene>
<dbReference type="GO" id="GO:0030424">
    <property type="term" value="C:axon"/>
    <property type="evidence" value="ECO:0007669"/>
    <property type="project" value="TreeGrafter"/>
</dbReference>
<dbReference type="InParanoid" id="A0A6P7G593"/>
<name>A0A6P7G593_DIAVI</name>